<dbReference type="PATRIC" id="fig|121290.4.peg.205"/>
<dbReference type="InterPro" id="IPR006680">
    <property type="entry name" value="Amidohydro-rel"/>
</dbReference>
<organism evidence="3 4">
    <name type="scientific">Hyphomicrobium sulfonivorans</name>
    <dbReference type="NCBI Taxonomy" id="121290"/>
    <lineage>
        <taxon>Bacteria</taxon>
        <taxon>Pseudomonadati</taxon>
        <taxon>Pseudomonadota</taxon>
        <taxon>Alphaproteobacteria</taxon>
        <taxon>Hyphomicrobiales</taxon>
        <taxon>Hyphomicrobiaceae</taxon>
        <taxon>Hyphomicrobium</taxon>
    </lineage>
</organism>
<dbReference type="InterPro" id="IPR032466">
    <property type="entry name" value="Metal_Hydrolase"/>
</dbReference>
<dbReference type="STRING" id="121290.APY04_1669"/>
<dbReference type="InterPro" id="IPR032465">
    <property type="entry name" value="ACMSD"/>
</dbReference>
<dbReference type="AlphaFoldDB" id="A0A109BHT0"/>
<dbReference type="SUPFAM" id="SSF51556">
    <property type="entry name" value="Metallo-dependent hydrolases"/>
    <property type="match status" value="1"/>
</dbReference>
<accession>A0A109BHT0</accession>
<evidence type="ECO:0000313" key="3">
    <source>
        <dbReference type="EMBL" id="KWT69063.1"/>
    </source>
</evidence>
<evidence type="ECO:0000259" key="2">
    <source>
        <dbReference type="Pfam" id="PF04909"/>
    </source>
</evidence>
<dbReference type="EMBL" id="LMTR01000049">
    <property type="protein sequence ID" value="KWT69063.1"/>
    <property type="molecule type" value="Genomic_DNA"/>
</dbReference>
<gene>
    <name evidence="3" type="ORF">APY04_1669</name>
</gene>
<dbReference type="GO" id="GO:0016787">
    <property type="term" value="F:hydrolase activity"/>
    <property type="evidence" value="ECO:0007669"/>
    <property type="project" value="InterPro"/>
</dbReference>
<comment type="caution">
    <text evidence="3">The sequence shown here is derived from an EMBL/GenBank/DDBJ whole genome shotgun (WGS) entry which is preliminary data.</text>
</comment>
<dbReference type="Proteomes" id="UP000059074">
    <property type="component" value="Unassembled WGS sequence"/>
</dbReference>
<name>A0A109BHT0_HYPSL</name>
<dbReference type="RefSeq" id="WP_068461485.1">
    <property type="nucleotide sequence ID" value="NZ_LMTR01000049.1"/>
</dbReference>
<evidence type="ECO:0000256" key="1">
    <source>
        <dbReference type="ARBA" id="ARBA00023239"/>
    </source>
</evidence>
<dbReference type="OrthoDB" id="9787654at2"/>
<dbReference type="Gene3D" id="3.20.20.140">
    <property type="entry name" value="Metal-dependent hydrolases"/>
    <property type="match status" value="1"/>
</dbReference>
<protein>
    <recommendedName>
        <fullName evidence="2">Amidohydrolase-related domain-containing protein</fullName>
    </recommendedName>
</protein>
<feature type="domain" description="Amidohydrolase-related" evidence="2">
    <location>
        <begin position="72"/>
        <end position="281"/>
    </location>
</feature>
<dbReference type="PANTHER" id="PTHR21240">
    <property type="entry name" value="2-AMINO-3-CARBOXYLMUCONATE-6-SEMIALDEHYDE DECARBOXYLASE"/>
    <property type="match status" value="1"/>
</dbReference>
<keyword evidence="4" id="KW-1185">Reference proteome</keyword>
<dbReference type="GO" id="GO:0016831">
    <property type="term" value="F:carboxy-lyase activity"/>
    <property type="evidence" value="ECO:0007669"/>
    <property type="project" value="InterPro"/>
</dbReference>
<sequence length="284" mass="31642">MSQKIIDIRSRPSFLHDFYGARRGTPEFETAKWLNRRVGSLDDEHFARAHTLQGYLDEVRDAGIWRSVVIGRDTPAIQNTNDEIARITSPHAELVGAGSVDPQRLGSDAAIAEAERAIKTLGLRAINLEPGFGAPALHFDDPQYFPLYEALQDWDVPAFLMSGPTTPDLKFNDPAAVARVARAFPRLQIVVHHGFWPHVNEIIGVAFRYANVTIVPDMYIFLPGGNLYVEAANGFLRDQLAFGSSFPFRAIGQSVRDYQQLGFKDAVLESVLFENAYRLLSLAD</sequence>
<proteinExistence type="predicted"/>
<reference evidence="3 4" key="1">
    <citation type="submission" date="2015-10" db="EMBL/GenBank/DDBJ databases">
        <title>Transcriptomic analysis of a linuron degrading triple-species bacterial consortium.</title>
        <authorList>
            <person name="Albers P."/>
        </authorList>
    </citation>
    <scope>NUCLEOTIDE SEQUENCE [LARGE SCALE GENOMIC DNA]</scope>
    <source>
        <strain evidence="3 4">WDL6</strain>
    </source>
</reference>
<keyword evidence="1" id="KW-0456">Lyase</keyword>
<evidence type="ECO:0000313" key="4">
    <source>
        <dbReference type="Proteomes" id="UP000059074"/>
    </source>
</evidence>
<dbReference type="Pfam" id="PF04909">
    <property type="entry name" value="Amidohydro_2"/>
    <property type="match status" value="1"/>
</dbReference>